<name>A0A446B8M0_9PEZI</name>
<dbReference type="InterPro" id="IPR052255">
    <property type="entry name" value="RNA_pol_II_subunit5-mediator"/>
</dbReference>
<protein>
    <submittedName>
        <fullName evidence="3">717f24ab-22f2-4fe8-84b2-33bec91e25d9</fullName>
    </submittedName>
</protein>
<sequence>MAQPRDHLSDLDRHVQLLESKVNKLRESLSHWQQWYLEYSSLKEEVEQLPDNPPPHEQLRRIRRDFESRLLTKKEINEIIGENDLKKPEQIVGLLSRRLDYVEQNIGTLTKLLEAEENRLAAASVVAQPDAGTDEESGLPITDIIEQLDEDGNVIDYRLQRGADAEPKIVEALKKAGIREEDLPEGKEETVTEADAAEDEAGKAQSVGDVTATPNGTPASARRDEPSSVKKSVSFAEDTKPGHEDVEPPKSLAAQRLERLMQTAREQEAMDMSSAIIPENESAEDRQLRREMLEYSMSEIGPVVAELQLEEDYSGDEYDDDMDWVGSDVEDDEETDDDAEDELGRSKRSVITPDYIKRMQELEKRLNVQSAFTVGRAETKPRKPDEGIGRIAVVGASSPASDSPTAPGRQKNVSSASESDAVPEPTPRPPADGRPKARKIADVGDVVEKTTEPETLTKEPEGPPKRVSRFKKERAVPSSLSPSPASSLPPGPHQVPASFLAAQTARAAPPAEPTPPEHEIVANTIVERPPGPDPGEPDELDDAVLYKAAAAEYNRLRNRLIQKQGGFAQQDGAIDSESGLVPLDEELGGPKRMSKFKAARLAKLQ</sequence>
<dbReference type="GO" id="GO:0003714">
    <property type="term" value="F:transcription corepressor activity"/>
    <property type="evidence" value="ECO:0007669"/>
    <property type="project" value="TreeGrafter"/>
</dbReference>
<dbReference type="Pfam" id="PF13758">
    <property type="entry name" value="Prefoldin_3"/>
    <property type="match status" value="1"/>
</dbReference>
<dbReference type="GO" id="GO:0003682">
    <property type="term" value="F:chromatin binding"/>
    <property type="evidence" value="ECO:0007669"/>
    <property type="project" value="TreeGrafter"/>
</dbReference>
<dbReference type="Pfam" id="PF12927">
    <property type="entry name" value="DUF3835"/>
    <property type="match status" value="2"/>
</dbReference>
<dbReference type="EMBL" id="OUUZ01000001">
    <property type="protein sequence ID" value="SPQ18778.1"/>
    <property type="molecule type" value="Genomic_DNA"/>
</dbReference>
<feature type="compositionally biased region" description="Basic and acidic residues" evidence="1">
    <location>
        <begin position="180"/>
        <end position="190"/>
    </location>
</feature>
<dbReference type="AlphaFoldDB" id="A0A446B8M0"/>
<proteinExistence type="predicted"/>
<feature type="domain" description="DUF3835" evidence="2">
    <location>
        <begin position="521"/>
        <end position="601"/>
    </location>
</feature>
<organism evidence="3 4">
    <name type="scientific">Thermothielavioides terrestris</name>
    <dbReference type="NCBI Taxonomy" id="2587410"/>
    <lineage>
        <taxon>Eukaryota</taxon>
        <taxon>Fungi</taxon>
        <taxon>Dikarya</taxon>
        <taxon>Ascomycota</taxon>
        <taxon>Pezizomycotina</taxon>
        <taxon>Sordariomycetes</taxon>
        <taxon>Sordariomycetidae</taxon>
        <taxon>Sordariales</taxon>
        <taxon>Chaetomiaceae</taxon>
        <taxon>Thermothielavioides</taxon>
    </lineage>
</organism>
<feature type="domain" description="DUF3835" evidence="2">
    <location>
        <begin position="436"/>
        <end position="474"/>
    </location>
</feature>
<feature type="compositionally biased region" description="Basic and acidic residues" evidence="1">
    <location>
        <begin position="237"/>
        <end position="248"/>
    </location>
</feature>
<feature type="compositionally biased region" description="Acidic residues" evidence="1">
    <location>
        <begin position="311"/>
        <end position="341"/>
    </location>
</feature>
<feature type="compositionally biased region" description="Low complexity" evidence="1">
    <location>
        <begin position="477"/>
        <end position="486"/>
    </location>
</feature>
<dbReference type="Proteomes" id="UP000289323">
    <property type="component" value="Unassembled WGS sequence"/>
</dbReference>
<dbReference type="GO" id="GO:0000122">
    <property type="term" value="P:negative regulation of transcription by RNA polymerase II"/>
    <property type="evidence" value="ECO:0007669"/>
    <property type="project" value="TreeGrafter"/>
</dbReference>
<feature type="region of interest" description="Disordered" evidence="1">
    <location>
        <begin position="311"/>
        <end position="350"/>
    </location>
</feature>
<evidence type="ECO:0000313" key="4">
    <source>
        <dbReference type="Proteomes" id="UP000289323"/>
    </source>
</evidence>
<dbReference type="InterPro" id="IPR024325">
    <property type="entry name" value="DUF3835"/>
</dbReference>
<feature type="region of interest" description="Disordered" evidence="1">
    <location>
        <begin position="180"/>
        <end position="253"/>
    </location>
</feature>
<accession>A0A446B8M0</accession>
<feature type="compositionally biased region" description="Low complexity" evidence="1">
    <location>
        <begin position="396"/>
        <end position="407"/>
    </location>
</feature>
<feature type="region of interest" description="Disordered" evidence="1">
    <location>
        <begin position="367"/>
        <end position="541"/>
    </location>
</feature>
<dbReference type="InterPro" id="IPR039553">
    <property type="entry name" value="Prefoldin-like"/>
</dbReference>
<evidence type="ECO:0000256" key="1">
    <source>
        <dbReference type="SAM" id="MobiDB-lite"/>
    </source>
</evidence>
<evidence type="ECO:0000259" key="2">
    <source>
        <dbReference type="Pfam" id="PF12927"/>
    </source>
</evidence>
<feature type="compositionally biased region" description="Basic and acidic residues" evidence="1">
    <location>
        <begin position="431"/>
        <end position="464"/>
    </location>
</feature>
<dbReference type="PANTHER" id="PTHR15111:SF0">
    <property type="entry name" value="UNCONVENTIONAL PREFOLDIN RPB5 INTERACTOR 1"/>
    <property type="match status" value="1"/>
</dbReference>
<dbReference type="PANTHER" id="PTHR15111">
    <property type="entry name" value="RNA POLYMERASE II SUBUNIT 5-MEDIATING PROTEIN NNX3"/>
    <property type="match status" value="1"/>
</dbReference>
<reference evidence="3 4" key="1">
    <citation type="submission" date="2018-04" db="EMBL/GenBank/DDBJ databases">
        <authorList>
            <person name="Huttner S."/>
            <person name="Dainat J."/>
        </authorList>
    </citation>
    <scope>NUCLEOTIDE SEQUENCE [LARGE SCALE GENOMIC DNA]</scope>
</reference>
<dbReference type="GO" id="GO:0019212">
    <property type="term" value="F:phosphatase inhibitor activity"/>
    <property type="evidence" value="ECO:0007669"/>
    <property type="project" value="TreeGrafter"/>
</dbReference>
<gene>
    <name evidence="3" type="ORF">TT172_LOCUS1197</name>
</gene>
<feature type="compositionally biased region" description="Basic and acidic residues" evidence="1">
    <location>
        <begin position="377"/>
        <end position="388"/>
    </location>
</feature>
<evidence type="ECO:0000313" key="3">
    <source>
        <dbReference type="EMBL" id="SPQ18778.1"/>
    </source>
</evidence>